<feature type="region of interest" description="Disordered" evidence="1">
    <location>
        <begin position="372"/>
        <end position="402"/>
    </location>
</feature>
<dbReference type="Pfam" id="PF16486">
    <property type="entry name" value="ArgoN"/>
    <property type="match status" value="1"/>
</dbReference>
<dbReference type="PROSITE" id="PS50822">
    <property type="entry name" value="PIWI"/>
    <property type="match status" value="1"/>
</dbReference>
<dbReference type="Pfam" id="PF02171">
    <property type="entry name" value="Piwi"/>
    <property type="match status" value="2"/>
</dbReference>
<dbReference type="EMBL" id="LGRB01000010">
    <property type="protein sequence ID" value="OCT49622.1"/>
    <property type="molecule type" value="Genomic_DNA"/>
</dbReference>
<proteinExistence type="predicted"/>
<protein>
    <recommendedName>
        <fullName evidence="2">Piwi domain-containing protein</fullName>
    </recommendedName>
</protein>
<dbReference type="InterPro" id="IPR012337">
    <property type="entry name" value="RNaseH-like_sf"/>
</dbReference>
<comment type="caution">
    <text evidence="3">The sequence shown here is derived from an EMBL/GenBank/DDBJ whole genome shotgun (WGS) entry which is preliminary data.</text>
</comment>
<gene>
    <name evidence="3" type="ORF">CLCR_06542</name>
</gene>
<dbReference type="PANTHER" id="PTHR22891">
    <property type="entry name" value="EUKARYOTIC TRANSLATION INITIATION FACTOR 2C"/>
    <property type="match status" value="1"/>
</dbReference>
<dbReference type="AlphaFoldDB" id="A0A1C1CMF6"/>
<evidence type="ECO:0000313" key="3">
    <source>
        <dbReference type="EMBL" id="OCT49622.1"/>
    </source>
</evidence>
<dbReference type="GO" id="GO:0003676">
    <property type="term" value="F:nucleic acid binding"/>
    <property type="evidence" value="ECO:0007669"/>
    <property type="project" value="InterPro"/>
</dbReference>
<organism evidence="3 4">
    <name type="scientific">Cladophialophora carrionii</name>
    <dbReference type="NCBI Taxonomy" id="86049"/>
    <lineage>
        <taxon>Eukaryota</taxon>
        <taxon>Fungi</taxon>
        <taxon>Dikarya</taxon>
        <taxon>Ascomycota</taxon>
        <taxon>Pezizomycotina</taxon>
        <taxon>Eurotiomycetes</taxon>
        <taxon>Chaetothyriomycetidae</taxon>
        <taxon>Chaetothyriales</taxon>
        <taxon>Herpotrichiellaceae</taxon>
        <taxon>Cladophialophora</taxon>
    </lineage>
</organism>
<dbReference type="SMART" id="SM00950">
    <property type="entry name" value="Piwi"/>
    <property type="match status" value="1"/>
</dbReference>
<evidence type="ECO:0000313" key="4">
    <source>
        <dbReference type="Proteomes" id="UP000094526"/>
    </source>
</evidence>
<name>A0A1C1CMF6_9EURO</name>
<dbReference type="STRING" id="86049.A0A1C1CMF6"/>
<dbReference type="Gene3D" id="3.30.420.10">
    <property type="entry name" value="Ribonuclease H-like superfamily/Ribonuclease H"/>
    <property type="match status" value="1"/>
</dbReference>
<dbReference type="InterPro" id="IPR036397">
    <property type="entry name" value="RNaseH_sf"/>
</dbReference>
<dbReference type="InterPro" id="IPR003165">
    <property type="entry name" value="Piwi"/>
</dbReference>
<dbReference type="SUPFAM" id="SSF53098">
    <property type="entry name" value="Ribonuclease H-like"/>
    <property type="match status" value="1"/>
</dbReference>
<feature type="region of interest" description="Disordered" evidence="1">
    <location>
        <begin position="1063"/>
        <end position="1122"/>
    </location>
</feature>
<dbReference type="SUPFAM" id="SSF101690">
    <property type="entry name" value="PAZ domain"/>
    <property type="match status" value="1"/>
</dbReference>
<dbReference type="InterPro" id="IPR036085">
    <property type="entry name" value="PAZ_dom_sf"/>
</dbReference>
<feature type="region of interest" description="Disordered" evidence="1">
    <location>
        <begin position="226"/>
        <end position="332"/>
    </location>
</feature>
<keyword evidence="4" id="KW-1185">Reference proteome</keyword>
<evidence type="ECO:0000259" key="2">
    <source>
        <dbReference type="PROSITE" id="PS50822"/>
    </source>
</evidence>
<dbReference type="VEuPathDB" id="FungiDB:G647_09869"/>
<dbReference type="eggNOG" id="KOG1041">
    <property type="taxonomic scope" value="Eukaryota"/>
</dbReference>
<feature type="compositionally biased region" description="Basic and acidic residues" evidence="1">
    <location>
        <begin position="372"/>
        <end position="381"/>
    </location>
</feature>
<dbReference type="OrthoDB" id="10252740at2759"/>
<dbReference type="Proteomes" id="UP000094526">
    <property type="component" value="Unassembled WGS sequence"/>
</dbReference>
<evidence type="ECO:0000256" key="1">
    <source>
        <dbReference type="SAM" id="MobiDB-lite"/>
    </source>
</evidence>
<accession>A0A1C1CMF6</accession>
<feature type="compositionally biased region" description="Polar residues" evidence="1">
    <location>
        <begin position="288"/>
        <end position="298"/>
    </location>
</feature>
<feature type="compositionally biased region" description="Basic and acidic residues" evidence="1">
    <location>
        <begin position="1097"/>
        <end position="1122"/>
    </location>
</feature>
<feature type="compositionally biased region" description="Low complexity" evidence="1">
    <location>
        <begin position="385"/>
        <end position="397"/>
    </location>
</feature>
<dbReference type="VEuPathDB" id="FungiDB:CLCR_06542"/>
<dbReference type="InterPro" id="IPR032474">
    <property type="entry name" value="Argonaute_N"/>
</dbReference>
<dbReference type="Gene3D" id="3.40.50.2300">
    <property type="match status" value="1"/>
</dbReference>
<feature type="domain" description="Piwi" evidence="2">
    <location>
        <begin position="937"/>
        <end position="1339"/>
    </location>
</feature>
<sequence>MHAHSTPPQLGTRVTFTNRMSDTAKPGTYTARITTWKPEAHEFAWKGGPLPEMMGWLLMGNHSFRLVDKPMSFLSAAVLFMEGPKVSIELRLSDCFRCSPVLVLLEINKRLQTGYMSPFPTLKQQYLAKGTKQGRLASATNAITTEKPHSLLVAPAAGEALVAAEVTTNMAVAAIMVAAGRTVHVVVAVLALGLDKVNISAERAPTTNEATATLVMAAASIIPKNQNSIDTRRGSTIDLPNGPGGLHNPANDGFGRGRGRGPSLAGGHGYTSYQPAGPVDNRRPSAHGYQQGQQQSRGFSPYNHGRGSSWSRDGTARRGSKISNHGQAPHHQAELAHGTVTHLLANYFRITVGAIKTLYQYDISIIQVDKDGKPVKEEGSGKGKQGSTQQPSTTTSQGKKKRLAIPGLKKRRLIALALQEFQQHQYFDAEVPIATDYHQKLIAGAKLSFDDEATKHRVYIDEEIGSRCTIHVDYYDEFSSRAESQERYAVTVSGPVELPLEPFLRHLQAAPPATDATAEALQEPVLDALNVIFSYRPFQQCFRAGLDELPNMATTNGKKFFGVPNHPRPGTMTSTGATLADGNSGSGGGGLDSVPGFARSVRAVRSRADNLLLNVHSMTSLFYHPTLVQDLIELWIVKHGLPWTRTDLDELADFLTNLSVRSLPHGSFHRITKLPRHEVNGRRVLPTVWNTVMRPQDRGNPGSSVADYFSLHHGASYPEDGKETYVVTVGEDAAAQTIPADRLMVMPGQRYTNPKELPFGATRRPNDNRDRVLQTGRGIFFGTHPDAKGAVQFELDLGRELLPVPFIQLDLPSVQYRNSVNPDVLVNLPRQHGPRDGSWNLLGQHFIRTSPDEQRWTYLEIQEHNGRASDPSQCTRFRAGLENALVDAGMSNFVFVPWPNYSLTLPDLNRFGKEDRFDKLCESVRQKFRELEGKVDIVLVILPNQKVDIYSAVKIVGDQVLGIPTVCSILKKGKFKPNGALNKDFPANLTMKMNLKTSTTAVNHQLAVRPPILTPKTMIIGIDVTHKPATALKGAPSIAAVVGSVDDQFAQWPVSLRLNPVQDMDESEAGPANDENPGNDKAETSDQPQPSATAKSDAPKSKPDETTKMDGPKAKSDGKQAREKVLDLEAMVFERLVDYWEHNQTMPDQIIIYRDGLSEGQFDMCRNEELPKIKRAIESLKRHRRKEHVEKNGGEDTAAELLQDDDNATIAVILICAIKRNHTRFFPADSTIKNDNVYCGVDRHGNYNFNPRPGTLIEQGVTYGDGQDFFLISQKAIIGTARPTHYVILANETHHTRREIAEMTHKLCFLFGRSTRSVGVCPPVYYADLAAGRARCYARGIYNAPDRRVQYDDNLHRPELQVHDNLKKKMFYM</sequence>
<feature type="compositionally biased region" description="Polar residues" evidence="1">
    <location>
        <begin position="1085"/>
        <end position="1094"/>
    </location>
</feature>
<reference evidence="4" key="1">
    <citation type="submission" date="2015-07" db="EMBL/GenBank/DDBJ databases">
        <authorList>
            <person name="Teixeira M.M."/>
            <person name="Souza R.C."/>
            <person name="Almeida L.G."/>
            <person name="Vicente V.A."/>
            <person name="de Hoog S."/>
            <person name="Bocca A.L."/>
            <person name="de Almeida S.R."/>
            <person name="Vasconcelos A.T."/>
            <person name="Felipe M.S."/>
        </authorList>
    </citation>
    <scope>NUCLEOTIDE SEQUENCE [LARGE SCALE GENOMIC DNA]</scope>
    <source>
        <strain evidence="4">KSF</strain>
    </source>
</reference>
<dbReference type="VEuPathDB" id="FungiDB:G647_09870"/>